<name>A0A1Y1RSH7_9MICC</name>
<keyword evidence="2 5" id="KW-0812">Transmembrane</keyword>
<evidence type="ECO:0000256" key="1">
    <source>
        <dbReference type="ARBA" id="ARBA00004141"/>
    </source>
</evidence>
<dbReference type="InterPro" id="IPR009908">
    <property type="entry name" value="Methylamine_util_MauE"/>
</dbReference>
<evidence type="ECO:0000256" key="4">
    <source>
        <dbReference type="ARBA" id="ARBA00023136"/>
    </source>
</evidence>
<dbReference type="EMBL" id="LXWF01000001">
    <property type="protein sequence ID" value="ORC25063.1"/>
    <property type="molecule type" value="Genomic_DNA"/>
</dbReference>
<evidence type="ECO:0000259" key="6">
    <source>
        <dbReference type="Pfam" id="PF07291"/>
    </source>
</evidence>
<dbReference type="UniPathway" id="UPA00895"/>
<accession>A0A1Y1RSH7</accession>
<keyword evidence="8" id="KW-1185">Reference proteome</keyword>
<dbReference type="Pfam" id="PF07291">
    <property type="entry name" value="MauE"/>
    <property type="match status" value="1"/>
</dbReference>
<organism evidence="7 8">
    <name type="scientific">Rothia nasimurium</name>
    <dbReference type="NCBI Taxonomy" id="85336"/>
    <lineage>
        <taxon>Bacteria</taxon>
        <taxon>Bacillati</taxon>
        <taxon>Actinomycetota</taxon>
        <taxon>Actinomycetes</taxon>
        <taxon>Micrococcales</taxon>
        <taxon>Micrococcaceae</taxon>
        <taxon>Rothia</taxon>
    </lineage>
</organism>
<reference evidence="7 8" key="1">
    <citation type="submission" date="2016-05" db="EMBL/GenBank/DDBJ databases">
        <title>Draft genome sequence of a porcine commensal Rothia nasimurium.</title>
        <authorList>
            <person name="Gaiser R.A."/>
            <person name="Van Baarlen P."/>
            <person name="Wells J.M."/>
        </authorList>
    </citation>
    <scope>NUCLEOTIDE SEQUENCE [LARGE SCALE GENOMIC DNA]</scope>
    <source>
        <strain evidence="7 8">PT-32</strain>
    </source>
</reference>
<dbReference type="RefSeq" id="WP_180377772.1">
    <property type="nucleotide sequence ID" value="NZ_LXWF01000001.1"/>
</dbReference>
<evidence type="ECO:0000256" key="2">
    <source>
        <dbReference type="ARBA" id="ARBA00022692"/>
    </source>
</evidence>
<feature type="transmembrane region" description="Helical" evidence="5">
    <location>
        <begin position="47"/>
        <end position="65"/>
    </location>
</feature>
<feature type="transmembrane region" description="Helical" evidence="5">
    <location>
        <begin position="72"/>
        <end position="93"/>
    </location>
</feature>
<dbReference type="AlphaFoldDB" id="A0A1Y1RSH7"/>
<evidence type="ECO:0000256" key="5">
    <source>
        <dbReference type="SAM" id="Phobius"/>
    </source>
</evidence>
<gene>
    <name evidence="7" type="ORF">A7979_08570</name>
</gene>
<feature type="transmembrane region" description="Helical" evidence="5">
    <location>
        <begin position="113"/>
        <end position="132"/>
    </location>
</feature>
<dbReference type="Proteomes" id="UP000192359">
    <property type="component" value="Unassembled WGS sequence"/>
</dbReference>
<protein>
    <recommendedName>
        <fullName evidence="6">Methylamine utilisation protein MauE domain-containing protein</fullName>
    </recommendedName>
</protein>
<keyword evidence="4 5" id="KW-0472">Membrane</keyword>
<sequence length="343" mass="36368">MTPLVLCTFTIIVTLAVSGYAKVADPTSTVTAIVNLKLDRLLPLKPTAAVLPWVELALAAALLLAPGLLQILAAAAAAVLFTCYWGVIARAVVQGNTASCNCFGSASHAPVSIFTLIRNTALLLSAFGALVAAFQTRSSALVMLLELNADGWLWVIGAALASLALWAVYRSELVPAPASEEPAGALDRGLPAPADGDIDELEDYLPTPIPYASLHRFNRDSPLELGEEVTLRDLVMVKARVLIWVSPGCGHCHEVISHLETWQEALPMLGIHPVISSTQAAQSFAFTRNVEFFIDPDYRAEHLFGNGTPGAVALGTDMMLAGGPVFGGNRVIGFMEDIIAELT</sequence>
<proteinExistence type="predicted"/>
<keyword evidence="3 5" id="KW-1133">Transmembrane helix</keyword>
<comment type="subcellular location">
    <subcellularLocation>
        <location evidence="1">Membrane</location>
        <topology evidence="1">Multi-pass membrane protein</topology>
    </subcellularLocation>
</comment>
<comment type="caution">
    <text evidence="7">The sequence shown here is derived from an EMBL/GenBank/DDBJ whole genome shotgun (WGS) entry which is preliminary data.</text>
</comment>
<feature type="transmembrane region" description="Helical" evidence="5">
    <location>
        <begin position="152"/>
        <end position="169"/>
    </location>
</feature>
<dbReference type="GO" id="GO:0016020">
    <property type="term" value="C:membrane"/>
    <property type="evidence" value="ECO:0007669"/>
    <property type="project" value="UniProtKB-SubCell"/>
</dbReference>
<feature type="domain" description="Methylamine utilisation protein MauE" evidence="6">
    <location>
        <begin position="4"/>
        <end position="130"/>
    </location>
</feature>
<evidence type="ECO:0000256" key="3">
    <source>
        <dbReference type="ARBA" id="ARBA00022989"/>
    </source>
</evidence>
<evidence type="ECO:0000313" key="8">
    <source>
        <dbReference type="Proteomes" id="UP000192359"/>
    </source>
</evidence>
<evidence type="ECO:0000313" key="7">
    <source>
        <dbReference type="EMBL" id="ORC25063.1"/>
    </source>
</evidence>
<dbReference type="GO" id="GO:0030416">
    <property type="term" value="P:methylamine metabolic process"/>
    <property type="evidence" value="ECO:0007669"/>
    <property type="project" value="InterPro"/>
</dbReference>